<feature type="region of interest" description="Disordered" evidence="1">
    <location>
        <begin position="1"/>
        <end position="62"/>
    </location>
</feature>
<sequence length="231" mass="25924">MYKVIQRKRKRPQRDDSEDSAQTDSDESPPGSGSEDVSAGEESDLDEPLPIPEESSDDELPPISAKTVLSQPIQSDPGGSGRSTCLICPGKILKNGKMVEVHVSSGTHMRRMKRFSTVATTLASESHDTSDDFHVILQLVDAATTDMTPREPKACWGFETRETKFEGKQRPSRRERKLLRKEKAIEKGACPLPPVLAKLSLQEVRQYLHPHMWHHANKQPNVLKRKREVPI</sequence>
<gene>
    <name evidence="2" type="ORF">BS47DRAFT_1363585</name>
</gene>
<accession>A0A9P6ATN0</accession>
<evidence type="ECO:0000313" key="2">
    <source>
        <dbReference type="EMBL" id="KAF9511834.1"/>
    </source>
</evidence>
<dbReference type="EMBL" id="MU128995">
    <property type="protein sequence ID" value="KAF9511834.1"/>
    <property type="molecule type" value="Genomic_DNA"/>
</dbReference>
<dbReference type="AlphaFoldDB" id="A0A9P6ATN0"/>
<dbReference type="Proteomes" id="UP000886523">
    <property type="component" value="Unassembled WGS sequence"/>
</dbReference>
<protein>
    <submittedName>
        <fullName evidence="2">Uncharacterized protein</fullName>
    </submittedName>
</protein>
<keyword evidence="3" id="KW-1185">Reference proteome</keyword>
<evidence type="ECO:0000256" key="1">
    <source>
        <dbReference type="SAM" id="MobiDB-lite"/>
    </source>
</evidence>
<name>A0A9P6ATN0_9AGAM</name>
<feature type="compositionally biased region" description="Acidic residues" evidence="1">
    <location>
        <begin position="38"/>
        <end position="47"/>
    </location>
</feature>
<reference evidence="2" key="1">
    <citation type="journal article" date="2020" name="Nat. Commun.">
        <title>Large-scale genome sequencing of mycorrhizal fungi provides insights into the early evolution of symbiotic traits.</title>
        <authorList>
            <person name="Miyauchi S."/>
            <person name="Kiss E."/>
            <person name="Kuo A."/>
            <person name="Drula E."/>
            <person name="Kohler A."/>
            <person name="Sanchez-Garcia M."/>
            <person name="Morin E."/>
            <person name="Andreopoulos B."/>
            <person name="Barry K.W."/>
            <person name="Bonito G."/>
            <person name="Buee M."/>
            <person name="Carver A."/>
            <person name="Chen C."/>
            <person name="Cichocki N."/>
            <person name="Clum A."/>
            <person name="Culley D."/>
            <person name="Crous P.W."/>
            <person name="Fauchery L."/>
            <person name="Girlanda M."/>
            <person name="Hayes R.D."/>
            <person name="Keri Z."/>
            <person name="LaButti K."/>
            <person name="Lipzen A."/>
            <person name="Lombard V."/>
            <person name="Magnuson J."/>
            <person name="Maillard F."/>
            <person name="Murat C."/>
            <person name="Nolan M."/>
            <person name="Ohm R.A."/>
            <person name="Pangilinan J."/>
            <person name="Pereira M.F."/>
            <person name="Perotto S."/>
            <person name="Peter M."/>
            <person name="Pfister S."/>
            <person name="Riley R."/>
            <person name="Sitrit Y."/>
            <person name="Stielow J.B."/>
            <person name="Szollosi G."/>
            <person name="Zifcakova L."/>
            <person name="Stursova M."/>
            <person name="Spatafora J.W."/>
            <person name="Tedersoo L."/>
            <person name="Vaario L.M."/>
            <person name="Yamada A."/>
            <person name="Yan M."/>
            <person name="Wang P."/>
            <person name="Xu J."/>
            <person name="Bruns T."/>
            <person name="Baldrian P."/>
            <person name="Vilgalys R."/>
            <person name="Dunand C."/>
            <person name="Henrissat B."/>
            <person name="Grigoriev I.V."/>
            <person name="Hibbett D."/>
            <person name="Nagy L.G."/>
            <person name="Martin F.M."/>
        </authorList>
    </citation>
    <scope>NUCLEOTIDE SEQUENCE</scope>
    <source>
        <strain evidence="2">UP504</strain>
    </source>
</reference>
<evidence type="ECO:0000313" key="3">
    <source>
        <dbReference type="Proteomes" id="UP000886523"/>
    </source>
</evidence>
<organism evidence="2 3">
    <name type="scientific">Hydnum rufescens UP504</name>
    <dbReference type="NCBI Taxonomy" id="1448309"/>
    <lineage>
        <taxon>Eukaryota</taxon>
        <taxon>Fungi</taxon>
        <taxon>Dikarya</taxon>
        <taxon>Basidiomycota</taxon>
        <taxon>Agaricomycotina</taxon>
        <taxon>Agaricomycetes</taxon>
        <taxon>Cantharellales</taxon>
        <taxon>Hydnaceae</taxon>
        <taxon>Hydnum</taxon>
    </lineage>
</organism>
<feature type="compositionally biased region" description="Basic residues" evidence="1">
    <location>
        <begin position="1"/>
        <end position="12"/>
    </location>
</feature>
<feature type="compositionally biased region" description="Acidic residues" evidence="1">
    <location>
        <begin position="16"/>
        <end position="27"/>
    </location>
</feature>
<proteinExistence type="predicted"/>
<comment type="caution">
    <text evidence="2">The sequence shown here is derived from an EMBL/GenBank/DDBJ whole genome shotgun (WGS) entry which is preliminary data.</text>
</comment>
<dbReference type="OrthoDB" id="2538461at2759"/>